<dbReference type="PANTHER" id="PTHR10192">
    <property type="entry name" value="MOLYBDOPTERIN BIOSYNTHESIS PROTEIN"/>
    <property type="match status" value="1"/>
</dbReference>
<feature type="domain" description="MoaB/Mog" evidence="8">
    <location>
        <begin position="195"/>
        <end position="334"/>
    </location>
</feature>
<comment type="similarity">
    <text evidence="3 7">Belongs to the MoeA family.</text>
</comment>
<dbReference type="EMBL" id="JACSQP010000001">
    <property type="protein sequence ID" value="MBD7956195.1"/>
    <property type="molecule type" value="Genomic_DNA"/>
</dbReference>
<dbReference type="Proteomes" id="UP000648352">
    <property type="component" value="Unassembled WGS sequence"/>
</dbReference>
<evidence type="ECO:0000256" key="4">
    <source>
        <dbReference type="ARBA" id="ARBA00022505"/>
    </source>
</evidence>
<dbReference type="Gene3D" id="3.90.105.10">
    <property type="entry name" value="Molybdopterin biosynthesis moea protein, domain 2"/>
    <property type="match status" value="1"/>
</dbReference>
<dbReference type="InterPro" id="IPR001453">
    <property type="entry name" value="MoaB/Mog_dom"/>
</dbReference>
<evidence type="ECO:0000256" key="6">
    <source>
        <dbReference type="ARBA" id="ARBA00047317"/>
    </source>
</evidence>
<dbReference type="Pfam" id="PF03454">
    <property type="entry name" value="MoeA_C"/>
    <property type="match status" value="1"/>
</dbReference>
<dbReference type="SUPFAM" id="SSF63867">
    <property type="entry name" value="MoeA C-terminal domain-like"/>
    <property type="match status" value="1"/>
</dbReference>
<evidence type="ECO:0000256" key="3">
    <source>
        <dbReference type="ARBA" id="ARBA00010763"/>
    </source>
</evidence>
<dbReference type="PANTHER" id="PTHR10192:SF5">
    <property type="entry name" value="GEPHYRIN"/>
    <property type="match status" value="1"/>
</dbReference>
<dbReference type="InterPro" id="IPR036688">
    <property type="entry name" value="MoeA_C_domain_IV_sf"/>
</dbReference>
<evidence type="ECO:0000256" key="2">
    <source>
        <dbReference type="ARBA" id="ARBA00005046"/>
    </source>
</evidence>
<dbReference type="InterPro" id="IPR036425">
    <property type="entry name" value="MoaB/Mog-like_dom_sf"/>
</dbReference>
<evidence type="ECO:0000313" key="9">
    <source>
        <dbReference type="EMBL" id="MBD7956195.1"/>
    </source>
</evidence>
<keyword evidence="7" id="KW-0460">Magnesium</keyword>
<evidence type="ECO:0000313" key="10">
    <source>
        <dbReference type="Proteomes" id="UP000648352"/>
    </source>
</evidence>
<comment type="function">
    <text evidence="1 7">Catalyzes the insertion of molybdate into adenylated molybdopterin with the concomitant release of AMP.</text>
</comment>
<dbReference type="SUPFAM" id="SSF63882">
    <property type="entry name" value="MoeA N-terminal region -like"/>
    <property type="match status" value="1"/>
</dbReference>
<dbReference type="SUPFAM" id="SSF53218">
    <property type="entry name" value="Molybdenum cofactor biosynthesis proteins"/>
    <property type="match status" value="1"/>
</dbReference>
<sequence length="422" mass="43338">MAVRDDARVSALQSVEAHLAGIFTVTPLLDGAPVALAQAAGRTLREPVHAAVDIPAFDNSAMDGFAVRFADVAAAADGTPVTLRIIADLPAGAPDDPPMARGEAARIMTGAPVPTDADAIVPFEDTVGGLGDSVGTVVVRRAPRAPGAHVRRVGEDARRGDEVLPAGILLGPLQLAAIAAAGLARPVVTRPPRVAVVSTGSELLPPGAPLRRGQIPESNSTLLAALAVEAGARIVARESVDDEGAALRLVLDRVTRGPEPADVVVFSGGVSAGAYEVVKNELVGVMAFTRVAMQPGKPQGFGRMPDGPLLFGLPGNPVSSAVSFEMFVRPALLALQGRTVLHRPLLRLPATVGWRTPPGRRQYLPAVVDRTDPARWSVRPATAGGSGSHLAGALGRAEAYAVVPAEVDAIAVGDLVDVMLVS</sequence>
<proteinExistence type="inferred from homology"/>
<keyword evidence="5 7" id="KW-0501">Molybdenum cofactor biosynthesis</keyword>
<comment type="catalytic activity">
    <reaction evidence="6">
        <text>adenylyl-molybdopterin + molybdate = Mo-molybdopterin + AMP + H(+)</text>
        <dbReference type="Rhea" id="RHEA:35047"/>
        <dbReference type="ChEBI" id="CHEBI:15378"/>
        <dbReference type="ChEBI" id="CHEBI:36264"/>
        <dbReference type="ChEBI" id="CHEBI:62727"/>
        <dbReference type="ChEBI" id="CHEBI:71302"/>
        <dbReference type="ChEBI" id="CHEBI:456215"/>
        <dbReference type="EC" id="2.10.1.1"/>
    </reaction>
</comment>
<dbReference type="CDD" id="cd00887">
    <property type="entry name" value="MoeA"/>
    <property type="match status" value="1"/>
</dbReference>
<dbReference type="Gene3D" id="2.40.340.10">
    <property type="entry name" value="MoeA, C-terminal, domain IV"/>
    <property type="match status" value="1"/>
</dbReference>
<keyword evidence="4 7" id="KW-0500">Molybdenum</keyword>
<dbReference type="NCBIfam" id="NF045515">
    <property type="entry name" value="Glp_gephyrin"/>
    <property type="match status" value="1"/>
</dbReference>
<accession>A0ABR8RYC7</accession>
<comment type="pathway">
    <text evidence="2 7">Cofactor biosynthesis; molybdopterin biosynthesis.</text>
</comment>
<keyword evidence="10" id="KW-1185">Reference proteome</keyword>
<dbReference type="InterPro" id="IPR005111">
    <property type="entry name" value="MoeA_C_domain_IV"/>
</dbReference>
<dbReference type="InterPro" id="IPR036135">
    <property type="entry name" value="MoeA_linker/N_sf"/>
</dbReference>
<evidence type="ECO:0000259" key="8">
    <source>
        <dbReference type="SMART" id="SM00852"/>
    </source>
</evidence>
<organism evidence="9 10">
    <name type="scientific">Microbacterium pullorum</name>
    <dbReference type="NCBI Taxonomy" id="2762236"/>
    <lineage>
        <taxon>Bacteria</taxon>
        <taxon>Bacillati</taxon>
        <taxon>Actinomycetota</taxon>
        <taxon>Actinomycetes</taxon>
        <taxon>Micrococcales</taxon>
        <taxon>Microbacteriaceae</taxon>
        <taxon>Microbacterium</taxon>
    </lineage>
</organism>
<dbReference type="Gene3D" id="3.40.980.10">
    <property type="entry name" value="MoaB/Mog-like domain"/>
    <property type="match status" value="1"/>
</dbReference>
<dbReference type="InterPro" id="IPR005110">
    <property type="entry name" value="MoeA_linker/N"/>
</dbReference>
<dbReference type="SMART" id="SM00852">
    <property type="entry name" value="MoCF_biosynth"/>
    <property type="match status" value="1"/>
</dbReference>
<protein>
    <recommendedName>
        <fullName evidence="7">Molybdopterin molybdenumtransferase</fullName>
        <ecNumber evidence="7">2.10.1.1</ecNumber>
    </recommendedName>
</protein>
<comment type="cofactor">
    <cofactor evidence="7">
        <name>Mg(2+)</name>
        <dbReference type="ChEBI" id="CHEBI:18420"/>
    </cofactor>
</comment>
<dbReference type="EC" id="2.10.1.1" evidence="7"/>
<keyword evidence="7" id="KW-0808">Transferase</keyword>
<dbReference type="InterPro" id="IPR038987">
    <property type="entry name" value="MoeA-like"/>
</dbReference>
<dbReference type="Pfam" id="PF00994">
    <property type="entry name" value="MoCF_biosynth"/>
    <property type="match status" value="1"/>
</dbReference>
<evidence type="ECO:0000256" key="7">
    <source>
        <dbReference type="RuleBase" id="RU365090"/>
    </source>
</evidence>
<reference evidence="9 10" key="1">
    <citation type="submission" date="2020-08" db="EMBL/GenBank/DDBJ databases">
        <title>A Genomic Blueprint of the Chicken Gut Microbiome.</title>
        <authorList>
            <person name="Gilroy R."/>
            <person name="Ravi A."/>
            <person name="Getino M."/>
            <person name="Pursley I."/>
            <person name="Horton D.L."/>
            <person name="Alikhan N.-F."/>
            <person name="Baker D."/>
            <person name="Gharbi K."/>
            <person name="Hall N."/>
            <person name="Watson M."/>
            <person name="Adriaenssens E.M."/>
            <person name="Foster-Nyarko E."/>
            <person name="Jarju S."/>
            <person name="Secka A."/>
            <person name="Antonio M."/>
            <person name="Oren A."/>
            <person name="Chaudhuri R."/>
            <person name="La Ragione R.M."/>
            <person name="Hildebrand F."/>
            <person name="Pallen M.J."/>
        </authorList>
    </citation>
    <scope>NUCLEOTIDE SEQUENCE [LARGE SCALE GENOMIC DNA]</scope>
    <source>
        <strain evidence="9 10">Sa4CUA7</strain>
    </source>
</reference>
<evidence type="ECO:0000256" key="1">
    <source>
        <dbReference type="ARBA" id="ARBA00002901"/>
    </source>
</evidence>
<name>A0ABR8RYC7_9MICO</name>
<gene>
    <name evidence="9" type="ORF">H9651_00910</name>
</gene>
<dbReference type="RefSeq" id="WP_191717223.1">
    <property type="nucleotide sequence ID" value="NZ_JACSQP010000001.1"/>
</dbReference>
<evidence type="ECO:0000256" key="5">
    <source>
        <dbReference type="ARBA" id="ARBA00023150"/>
    </source>
</evidence>
<keyword evidence="7" id="KW-0479">Metal-binding</keyword>
<comment type="caution">
    <text evidence="9">The sequence shown here is derived from an EMBL/GenBank/DDBJ whole genome shotgun (WGS) entry which is preliminary data.</text>
</comment>
<dbReference type="Pfam" id="PF03453">
    <property type="entry name" value="MoeA_N"/>
    <property type="match status" value="1"/>
</dbReference>
<dbReference type="Gene3D" id="2.170.190.11">
    <property type="entry name" value="Molybdopterin biosynthesis moea protein, domain 3"/>
    <property type="match status" value="1"/>
</dbReference>